<dbReference type="AlphaFoldDB" id="A0A2G1BRG5"/>
<reference evidence="1 2" key="1">
    <citation type="journal article" date="2016" name="Nat. Commun.">
        <title>Microbial interactions lead to rapid micro-scale successions on model marine particles.</title>
        <authorList>
            <person name="Datta M.S."/>
            <person name="Sliwerska E."/>
            <person name="Gore J."/>
            <person name="Polz M.F."/>
            <person name="Cordero O.X."/>
        </authorList>
    </citation>
    <scope>NUCLEOTIDE SEQUENCE [LARGE SCALE GENOMIC DNA]</scope>
    <source>
        <strain evidence="1 2">4G03</strain>
    </source>
</reference>
<accession>A0A2G1BRG5</accession>
<dbReference type="EMBL" id="PDUU01000013">
    <property type="protein sequence ID" value="PHN96642.1"/>
    <property type="molecule type" value="Genomic_DNA"/>
</dbReference>
<evidence type="ECO:0000313" key="1">
    <source>
        <dbReference type="EMBL" id="PHN96642.1"/>
    </source>
</evidence>
<dbReference type="PROSITE" id="PS51257">
    <property type="entry name" value="PROKAR_LIPOPROTEIN"/>
    <property type="match status" value="1"/>
</dbReference>
<name>A0A2G1BRG5_9FLAO</name>
<organism evidence="1 2">
    <name type="scientific">Tenacibaculum discolor</name>
    <dbReference type="NCBI Taxonomy" id="361581"/>
    <lineage>
        <taxon>Bacteria</taxon>
        <taxon>Pseudomonadati</taxon>
        <taxon>Bacteroidota</taxon>
        <taxon>Flavobacteriia</taxon>
        <taxon>Flavobacteriales</taxon>
        <taxon>Flavobacteriaceae</taxon>
        <taxon>Tenacibaculum</taxon>
    </lineage>
</organism>
<evidence type="ECO:0000313" key="2">
    <source>
        <dbReference type="Proteomes" id="UP000222163"/>
    </source>
</evidence>
<evidence type="ECO:0008006" key="3">
    <source>
        <dbReference type="Google" id="ProtNLM"/>
    </source>
</evidence>
<protein>
    <recommendedName>
        <fullName evidence="3">Carboxypeptidase regulatory-like domain-containing protein</fullName>
    </recommendedName>
</protein>
<sequence length="138" mass="15973">MKMRRIVYVCILLLAVSCSKHKYYFSPFIQGSIYDAKSKKPIDSVKLSINLLEKSTLKVVSQRETLSNSDGFFSLNSDHILYTGDGREESSLFDGRYTSFLILEKRGCKKDTIQIEKYWKRNDTIAKLDSIFLKPIEK</sequence>
<comment type="caution">
    <text evidence="1">The sequence shown here is derived from an EMBL/GenBank/DDBJ whole genome shotgun (WGS) entry which is preliminary data.</text>
</comment>
<proteinExistence type="predicted"/>
<dbReference type="Proteomes" id="UP000222163">
    <property type="component" value="Unassembled WGS sequence"/>
</dbReference>
<gene>
    <name evidence="1" type="ORF">CSC81_13010</name>
</gene>